<evidence type="ECO:0008006" key="4">
    <source>
        <dbReference type="Google" id="ProtNLM"/>
    </source>
</evidence>
<sequence length="369" mass="39952">MENLAKSPERLLLRKTIKVGQQLEEVVLTFPEVESVFITAGLRGDPTKGKLYVRLKGDRKLTTAEVQAKIRVALPTLKGVSASVEDIPFVQTEAEKPIQIAILGENLNLLRKTAQQLETRVEKLPGLVDVALSGQEKRGENALEVERLNGQRVVYLSANLAQQQGLEDAALQIEQIAQSIFPKGITLKRWGSSAHSSDVLGSFGSTMTLSIFLMLSLLLLLFGRLLEPIAVGLSLPLSIVGAMLGLLVTQSDFGVISLLGLIFLLGLLDKNALLLMDYTNQLRESGLSREEALVETGAVRLRPIIMTTASTILGMLPIALGWGAGAELRQPMAVVIIGGLITSSLLSLIVVPVLYTLLEDGWAKMFGKR</sequence>
<dbReference type="STRING" id="1921803.NIES593_10120"/>
<keyword evidence="1" id="KW-1133">Transmembrane helix</keyword>
<gene>
    <name evidence="2" type="ORF">NIES593_10120</name>
</gene>
<dbReference type="Proteomes" id="UP000186868">
    <property type="component" value="Unassembled WGS sequence"/>
</dbReference>
<proteinExistence type="predicted"/>
<dbReference type="PANTHER" id="PTHR32063">
    <property type="match status" value="1"/>
</dbReference>
<dbReference type="Gene3D" id="3.30.70.1440">
    <property type="entry name" value="Multidrug efflux transporter AcrB pore domain"/>
    <property type="match status" value="1"/>
</dbReference>
<feature type="transmembrane region" description="Helical" evidence="1">
    <location>
        <begin position="199"/>
        <end position="222"/>
    </location>
</feature>
<name>A0A1U7HI23_9CYAN</name>
<evidence type="ECO:0000313" key="2">
    <source>
        <dbReference type="EMBL" id="OKH23195.1"/>
    </source>
</evidence>
<dbReference type="GO" id="GO:0042910">
    <property type="term" value="F:xenobiotic transmembrane transporter activity"/>
    <property type="evidence" value="ECO:0007669"/>
    <property type="project" value="TreeGrafter"/>
</dbReference>
<dbReference type="EMBL" id="MRCB01000010">
    <property type="protein sequence ID" value="OKH23195.1"/>
    <property type="molecule type" value="Genomic_DNA"/>
</dbReference>
<protein>
    <recommendedName>
        <fullName evidence="4">Cation transporter</fullName>
    </recommendedName>
</protein>
<comment type="caution">
    <text evidence="2">The sequence shown here is derived from an EMBL/GenBank/DDBJ whole genome shotgun (WGS) entry which is preliminary data.</text>
</comment>
<dbReference type="SUPFAM" id="SSF82693">
    <property type="entry name" value="Multidrug efflux transporter AcrB pore domain, PN1, PN2, PC1 and PC2 subdomains"/>
    <property type="match status" value="1"/>
</dbReference>
<dbReference type="PANTHER" id="PTHR32063:SF0">
    <property type="entry name" value="SWARMING MOTILITY PROTEIN SWRC"/>
    <property type="match status" value="1"/>
</dbReference>
<keyword evidence="1" id="KW-0472">Membrane</keyword>
<reference evidence="2 3" key="1">
    <citation type="submission" date="2016-11" db="EMBL/GenBank/DDBJ databases">
        <title>Draft Genome Sequences of Nine Cyanobacterial Strains from Diverse Habitats.</title>
        <authorList>
            <person name="Zhu T."/>
            <person name="Hou S."/>
            <person name="Lu X."/>
            <person name="Hess W.R."/>
        </authorList>
    </citation>
    <scope>NUCLEOTIDE SEQUENCE [LARGE SCALE GENOMIC DNA]</scope>
    <source>
        <strain evidence="2 3">NIES-593</strain>
    </source>
</reference>
<dbReference type="Gene3D" id="1.20.1640.10">
    <property type="entry name" value="Multidrug efflux transporter AcrB transmembrane domain"/>
    <property type="match status" value="1"/>
</dbReference>
<feature type="transmembrane region" description="Helical" evidence="1">
    <location>
        <begin position="332"/>
        <end position="358"/>
    </location>
</feature>
<feature type="transmembrane region" description="Helical" evidence="1">
    <location>
        <begin position="255"/>
        <end position="278"/>
    </location>
</feature>
<dbReference type="SUPFAM" id="SSF82866">
    <property type="entry name" value="Multidrug efflux transporter AcrB transmembrane domain"/>
    <property type="match status" value="1"/>
</dbReference>
<keyword evidence="3" id="KW-1185">Reference proteome</keyword>
<dbReference type="InterPro" id="IPR001036">
    <property type="entry name" value="Acrflvin-R"/>
</dbReference>
<evidence type="ECO:0000256" key="1">
    <source>
        <dbReference type="SAM" id="Phobius"/>
    </source>
</evidence>
<feature type="transmembrane region" description="Helical" evidence="1">
    <location>
        <begin position="229"/>
        <end position="249"/>
    </location>
</feature>
<evidence type="ECO:0000313" key="3">
    <source>
        <dbReference type="Proteomes" id="UP000186868"/>
    </source>
</evidence>
<keyword evidence="1" id="KW-0812">Transmembrane</keyword>
<dbReference type="Pfam" id="PF00873">
    <property type="entry name" value="ACR_tran"/>
    <property type="match status" value="2"/>
</dbReference>
<dbReference type="AlphaFoldDB" id="A0A1U7HI23"/>
<feature type="transmembrane region" description="Helical" evidence="1">
    <location>
        <begin position="299"/>
        <end position="320"/>
    </location>
</feature>
<dbReference type="PRINTS" id="PR00702">
    <property type="entry name" value="ACRIFLAVINRP"/>
</dbReference>
<dbReference type="GO" id="GO:0005886">
    <property type="term" value="C:plasma membrane"/>
    <property type="evidence" value="ECO:0007669"/>
    <property type="project" value="TreeGrafter"/>
</dbReference>
<accession>A0A1U7HI23</accession>
<organism evidence="2 3">
    <name type="scientific">Hydrococcus rivularis NIES-593</name>
    <dbReference type="NCBI Taxonomy" id="1921803"/>
    <lineage>
        <taxon>Bacteria</taxon>
        <taxon>Bacillati</taxon>
        <taxon>Cyanobacteriota</taxon>
        <taxon>Cyanophyceae</taxon>
        <taxon>Pleurocapsales</taxon>
        <taxon>Hydrococcaceae</taxon>
        <taxon>Hydrococcus</taxon>
    </lineage>
</organism>